<evidence type="ECO:0000313" key="2">
    <source>
        <dbReference type="EMBL" id="CUH98222.1"/>
    </source>
</evidence>
<gene>
    <name evidence="2" type="ORF">PHA8399_00335</name>
</gene>
<dbReference type="RefSeq" id="WP_058284453.1">
    <property type="nucleotide sequence ID" value="NZ_CYSR01000002.1"/>
</dbReference>
<keyword evidence="1" id="KW-0472">Membrane</keyword>
<dbReference type="Proteomes" id="UP000051326">
    <property type="component" value="Unassembled WGS sequence"/>
</dbReference>
<protein>
    <submittedName>
        <fullName evidence="2">Uncharacterized protein</fullName>
    </submittedName>
</protein>
<evidence type="ECO:0000313" key="3">
    <source>
        <dbReference type="Proteomes" id="UP000051326"/>
    </source>
</evidence>
<name>A0A0P1H5Q7_9RHOB</name>
<feature type="transmembrane region" description="Helical" evidence="1">
    <location>
        <begin position="25"/>
        <end position="43"/>
    </location>
</feature>
<reference evidence="2 3" key="1">
    <citation type="submission" date="2015-09" db="EMBL/GenBank/DDBJ databases">
        <authorList>
            <consortium name="Swine Surveillance"/>
        </authorList>
    </citation>
    <scope>NUCLEOTIDE SEQUENCE [LARGE SCALE GENOMIC DNA]</scope>
    <source>
        <strain evidence="2 3">CECT 8399</strain>
    </source>
</reference>
<dbReference type="STRING" id="1396826.PHA8399_00335"/>
<organism evidence="2 3">
    <name type="scientific">Leisingera aquaemixtae</name>
    <dbReference type="NCBI Taxonomy" id="1396826"/>
    <lineage>
        <taxon>Bacteria</taxon>
        <taxon>Pseudomonadati</taxon>
        <taxon>Pseudomonadota</taxon>
        <taxon>Alphaproteobacteria</taxon>
        <taxon>Rhodobacterales</taxon>
        <taxon>Roseobacteraceae</taxon>
        <taxon>Leisingera</taxon>
    </lineage>
</organism>
<sequence>MPDTPETPAPAEDYSFSRRGRSKTAMLATGGWLAALLALWLLLDAALWLVALLALPALPAVVDLIRNPLAGLRISRKRVEWFSGGLTGEADLSEIDRVRFDTRWDFSVRATLILRSGKRIRLPQEATPPHAEADPAFQMRGLRTERHHFTAF</sequence>
<dbReference type="AlphaFoldDB" id="A0A0P1H5Q7"/>
<evidence type="ECO:0000256" key="1">
    <source>
        <dbReference type="SAM" id="Phobius"/>
    </source>
</evidence>
<keyword evidence="1" id="KW-0812">Transmembrane</keyword>
<dbReference type="EMBL" id="CYSR01000002">
    <property type="protein sequence ID" value="CUH98222.1"/>
    <property type="molecule type" value="Genomic_DNA"/>
</dbReference>
<proteinExistence type="predicted"/>
<accession>A0A0P1H5Q7</accession>
<feature type="transmembrane region" description="Helical" evidence="1">
    <location>
        <begin position="49"/>
        <end position="69"/>
    </location>
</feature>
<keyword evidence="1" id="KW-1133">Transmembrane helix</keyword>